<keyword evidence="1" id="KW-0812">Transmembrane</keyword>
<protein>
    <submittedName>
        <fullName evidence="2">Uncharacterized protein</fullName>
    </submittedName>
</protein>
<keyword evidence="1" id="KW-1133">Transmembrane helix</keyword>
<feature type="transmembrane region" description="Helical" evidence="1">
    <location>
        <begin position="29"/>
        <end position="47"/>
    </location>
</feature>
<reference evidence="2" key="1">
    <citation type="journal article" date="2015" name="Nature">
        <title>Complex archaea that bridge the gap between prokaryotes and eukaryotes.</title>
        <authorList>
            <person name="Spang A."/>
            <person name="Saw J.H."/>
            <person name="Jorgensen S.L."/>
            <person name="Zaremba-Niedzwiedzka K."/>
            <person name="Martijn J."/>
            <person name="Lind A.E."/>
            <person name="van Eijk R."/>
            <person name="Schleper C."/>
            <person name="Guy L."/>
            <person name="Ettema T.J."/>
        </authorList>
    </citation>
    <scope>NUCLEOTIDE SEQUENCE</scope>
</reference>
<evidence type="ECO:0000313" key="2">
    <source>
        <dbReference type="EMBL" id="KKN16901.1"/>
    </source>
</evidence>
<accession>A0A0F9QUT2</accession>
<feature type="transmembrane region" description="Helical" evidence="1">
    <location>
        <begin position="54"/>
        <end position="73"/>
    </location>
</feature>
<evidence type="ECO:0000256" key="1">
    <source>
        <dbReference type="SAM" id="Phobius"/>
    </source>
</evidence>
<proteinExistence type="predicted"/>
<gene>
    <name evidence="2" type="ORF">LCGC14_0971060</name>
</gene>
<name>A0A0F9QUT2_9ZZZZ</name>
<sequence length="115" mass="13320">MWMLLTGLALALLIVNLWRGNLLIAVADFLLWIGLAVYMFLDAGAIFGIGQTYYIFFVYVYIILAVGSLLSLMDYQITKEKDGNKWTEWGGRPKDKETNLDKYRKELYGRTRRGR</sequence>
<comment type="caution">
    <text evidence="2">The sequence shown here is derived from an EMBL/GenBank/DDBJ whole genome shotgun (WGS) entry which is preliminary data.</text>
</comment>
<keyword evidence="1" id="KW-0472">Membrane</keyword>
<dbReference type="AlphaFoldDB" id="A0A0F9QUT2"/>
<organism evidence="2">
    <name type="scientific">marine sediment metagenome</name>
    <dbReference type="NCBI Taxonomy" id="412755"/>
    <lineage>
        <taxon>unclassified sequences</taxon>
        <taxon>metagenomes</taxon>
        <taxon>ecological metagenomes</taxon>
    </lineage>
</organism>
<dbReference type="EMBL" id="LAZR01003570">
    <property type="protein sequence ID" value="KKN16901.1"/>
    <property type="molecule type" value="Genomic_DNA"/>
</dbReference>